<sequence>MKKEIDKTHWTIQTLVFLTIIPMFVFLNQIVPSEEIFSFKEATSLLFLPSLLSISLVMISLFCNRRKLFSKEYWYLNDFVYWNIFSCTLSLIAIFHGINSKVFPLIFSQVFAYIALLLGYANELRNEIIEGKFKKGE</sequence>
<dbReference type="EMBL" id="JAAZBX010000002">
    <property type="protein sequence ID" value="NLD25210.1"/>
    <property type="molecule type" value="Genomic_DNA"/>
</dbReference>
<feature type="transmembrane region" description="Helical" evidence="1">
    <location>
        <begin position="102"/>
        <end position="121"/>
    </location>
</feature>
<proteinExistence type="predicted"/>
<evidence type="ECO:0000313" key="3">
    <source>
        <dbReference type="Proteomes" id="UP000545876"/>
    </source>
</evidence>
<reference evidence="2 3" key="1">
    <citation type="journal article" date="2020" name="Biotechnol. Biofuels">
        <title>New insights from the biogas microbiome by comprehensive genome-resolved metagenomics of nearly 1600 species originating from multiple anaerobic digesters.</title>
        <authorList>
            <person name="Campanaro S."/>
            <person name="Treu L."/>
            <person name="Rodriguez-R L.M."/>
            <person name="Kovalovszki A."/>
            <person name="Ziels R.M."/>
            <person name="Maus I."/>
            <person name="Zhu X."/>
            <person name="Kougias P.G."/>
            <person name="Basile A."/>
            <person name="Luo G."/>
            <person name="Schluter A."/>
            <person name="Konstantinidis K.T."/>
            <person name="Angelidaki I."/>
        </authorList>
    </citation>
    <scope>NUCLEOTIDE SEQUENCE [LARGE SCALE GENOMIC DNA]</scope>
    <source>
        <strain evidence="2">AS06rmzACSIP_65</strain>
    </source>
</reference>
<gene>
    <name evidence="2" type="ORF">GX656_01025</name>
</gene>
<protein>
    <submittedName>
        <fullName evidence="2">Uncharacterized protein</fullName>
    </submittedName>
</protein>
<feature type="transmembrane region" description="Helical" evidence="1">
    <location>
        <begin position="12"/>
        <end position="31"/>
    </location>
</feature>
<dbReference type="AlphaFoldDB" id="A0A847D1A3"/>
<comment type="caution">
    <text evidence="2">The sequence shown here is derived from an EMBL/GenBank/DDBJ whole genome shotgun (WGS) entry which is preliminary data.</text>
</comment>
<keyword evidence="1" id="KW-1133">Transmembrane helix</keyword>
<dbReference type="Proteomes" id="UP000545876">
    <property type="component" value="Unassembled WGS sequence"/>
</dbReference>
<organism evidence="2 3">
    <name type="scientific">Candidatus Dojkabacteria bacterium</name>
    <dbReference type="NCBI Taxonomy" id="2099670"/>
    <lineage>
        <taxon>Bacteria</taxon>
        <taxon>Candidatus Dojkabacteria</taxon>
    </lineage>
</organism>
<accession>A0A847D1A3</accession>
<name>A0A847D1A3_9BACT</name>
<evidence type="ECO:0000313" key="2">
    <source>
        <dbReference type="EMBL" id="NLD25210.1"/>
    </source>
</evidence>
<keyword evidence="1" id="KW-0812">Transmembrane</keyword>
<keyword evidence="1" id="KW-0472">Membrane</keyword>
<feature type="transmembrane region" description="Helical" evidence="1">
    <location>
        <begin position="75"/>
        <end position="96"/>
    </location>
</feature>
<feature type="transmembrane region" description="Helical" evidence="1">
    <location>
        <begin position="43"/>
        <end position="63"/>
    </location>
</feature>
<evidence type="ECO:0000256" key="1">
    <source>
        <dbReference type="SAM" id="Phobius"/>
    </source>
</evidence>